<proteinExistence type="predicted"/>
<dbReference type="PANTHER" id="PTHR31286:SF178">
    <property type="entry name" value="DUF4283 DOMAIN-CONTAINING PROTEIN"/>
    <property type="match status" value="1"/>
</dbReference>
<protein>
    <submittedName>
        <fullName evidence="3">Uncharacterized protein</fullName>
    </submittedName>
</protein>
<dbReference type="InterPro" id="IPR025836">
    <property type="entry name" value="Zn_knuckle_CX2CX4HX4C"/>
</dbReference>
<sequence length="226" mass="26027">MEMDLNKALQSMTIEGDRPFKLPIHQRYCSTERNKMSIMGKMLNPENQNMKSLIWDLPRAFNCFDRVHGVALTKDSFQFFFKYEEDLKKVPVNYYTEATITDIAEVIGQVIEVAFDPEKPQSQRYVRARVLFDTSKPLRNFKTVELPEGDVVTVTFEYERIRKRCFQCLRLTHDKSRCPENPARRSNLVAKPAPAKAIVPAAIVVQTPRLLPDDPLFGVLTQASGR</sequence>
<evidence type="ECO:0000259" key="1">
    <source>
        <dbReference type="Pfam" id="PF14111"/>
    </source>
</evidence>
<gene>
    <name evidence="3" type="ORF">MERR_LOCUS27458</name>
</gene>
<dbReference type="AlphaFoldDB" id="A0A6D2JW16"/>
<dbReference type="EMBL" id="CACVBM020001225">
    <property type="protein sequence ID" value="CAA7040223.1"/>
    <property type="molecule type" value="Genomic_DNA"/>
</dbReference>
<evidence type="ECO:0000313" key="4">
    <source>
        <dbReference type="Proteomes" id="UP000467841"/>
    </source>
</evidence>
<accession>A0A6D2JW16</accession>
<evidence type="ECO:0000313" key="3">
    <source>
        <dbReference type="EMBL" id="CAA7040223.1"/>
    </source>
</evidence>
<dbReference type="Pfam" id="PF14392">
    <property type="entry name" value="zf-CCHC_4"/>
    <property type="match status" value="1"/>
</dbReference>
<comment type="caution">
    <text evidence="3">The sequence shown here is derived from an EMBL/GenBank/DDBJ whole genome shotgun (WGS) entry which is preliminary data.</text>
</comment>
<dbReference type="PANTHER" id="PTHR31286">
    <property type="entry name" value="GLYCINE-RICH CELL WALL STRUCTURAL PROTEIN 1.8-LIKE"/>
    <property type="match status" value="1"/>
</dbReference>
<reference evidence="3" key="1">
    <citation type="submission" date="2020-01" db="EMBL/GenBank/DDBJ databases">
        <authorList>
            <person name="Mishra B."/>
        </authorList>
    </citation>
    <scope>NUCLEOTIDE SEQUENCE [LARGE SCALE GENOMIC DNA]</scope>
</reference>
<dbReference type="Proteomes" id="UP000467841">
    <property type="component" value="Unassembled WGS sequence"/>
</dbReference>
<organism evidence="3 4">
    <name type="scientific">Microthlaspi erraticum</name>
    <dbReference type="NCBI Taxonomy" id="1685480"/>
    <lineage>
        <taxon>Eukaryota</taxon>
        <taxon>Viridiplantae</taxon>
        <taxon>Streptophyta</taxon>
        <taxon>Embryophyta</taxon>
        <taxon>Tracheophyta</taxon>
        <taxon>Spermatophyta</taxon>
        <taxon>Magnoliopsida</taxon>
        <taxon>eudicotyledons</taxon>
        <taxon>Gunneridae</taxon>
        <taxon>Pentapetalae</taxon>
        <taxon>rosids</taxon>
        <taxon>malvids</taxon>
        <taxon>Brassicales</taxon>
        <taxon>Brassicaceae</taxon>
        <taxon>Coluteocarpeae</taxon>
        <taxon>Microthlaspi</taxon>
    </lineage>
</organism>
<dbReference type="InterPro" id="IPR025558">
    <property type="entry name" value="DUF4283"/>
</dbReference>
<dbReference type="InterPro" id="IPR040256">
    <property type="entry name" value="At4g02000-like"/>
</dbReference>
<dbReference type="Pfam" id="PF14111">
    <property type="entry name" value="DUF4283"/>
    <property type="match status" value="1"/>
</dbReference>
<feature type="domain" description="Zinc knuckle CX2CX4HX4C" evidence="2">
    <location>
        <begin position="132"/>
        <end position="179"/>
    </location>
</feature>
<name>A0A6D2JW16_9BRAS</name>
<feature type="domain" description="DUF4283" evidence="1">
    <location>
        <begin position="31"/>
        <end position="90"/>
    </location>
</feature>
<keyword evidence="4" id="KW-1185">Reference proteome</keyword>
<evidence type="ECO:0000259" key="2">
    <source>
        <dbReference type="Pfam" id="PF14392"/>
    </source>
</evidence>
<dbReference type="OrthoDB" id="1097842at2759"/>